<gene>
    <name evidence="1" type="ORF">EJ02DRAFT_452612</name>
</gene>
<organism evidence="1 2">
    <name type="scientific">Clathrospora elynae</name>
    <dbReference type="NCBI Taxonomy" id="706981"/>
    <lineage>
        <taxon>Eukaryota</taxon>
        <taxon>Fungi</taxon>
        <taxon>Dikarya</taxon>
        <taxon>Ascomycota</taxon>
        <taxon>Pezizomycotina</taxon>
        <taxon>Dothideomycetes</taxon>
        <taxon>Pleosporomycetidae</taxon>
        <taxon>Pleosporales</taxon>
        <taxon>Diademaceae</taxon>
        <taxon>Clathrospora</taxon>
    </lineage>
</organism>
<evidence type="ECO:0000313" key="2">
    <source>
        <dbReference type="Proteomes" id="UP000800038"/>
    </source>
</evidence>
<reference evidence="1" key="1">
    <citation type="journal article" date="2020" name="Stud. Mycol.">
        <title>101 Dothideomycetes genomes: a test case for predicting lifestyles and emergence of pathogens.</title>
        <authorList>
            <person name="Haridas S."/>
            <person name="Albert R."/>
            <person name="Binder M."/>
            <person name="Bloem J."/>
            <person name="Labutti K."/>
            <person name="Salamov A."/>
            <person name="Andreopoulos B."/>
            <person name="Baker S."/>
            <person name="Barry K."/>
            <person name="Bills G."/>
            <person name="Bluhm B."/>
            <person name="Cannon C."/>
            <person name="Castanera R."/>
            <person name="Culley D."/>
            <person name="Daum C."/>
            <person name="Ezra D."/>
            <person name="Gonzalez J."/>
            <person name="Henrissat B."/>
            <person name="Kuo A."/>
            <person name="Liang C."/>
            <person name="Lipzen A."/>
            <person name="Lutzoni F."/>
            <person name="Magnuson J."/>
            <person name="Mondo S."/>
            <person name="Nolan M."/>
            <person name="Ohm R."/>
            <person name="Pangilinan J."/>
            <person name="Park H.-J."/>
            <person name="Ramirez L."/>
            <person name="Alfaro M."/>
            <person name="Sun H."/>
            <person name="Tritt A."/>
            <person name="Yoshinaga Y."/>
            <person name="Zwiers L.-H."/>
            <person name="Turgeon B."/>
            <person name="Goodwin S."/>
            <person name="Spatafora J."/>
            <person name="Crous P."/>
            <person name="Grigoriev I."/>
        </authorList>
    </citation>
    <scope>NUCLEOTIDE SEQUENCE</scope>
    <source>
        <strain evidence="1">CBS 161.51</strain>
    </source>
</reference>
<dbReference type="Proteomes" id="UP000800038">
    <property type="component" value="Unassembled WGS sequence"/>
</dbReference>
<proteinExistence type="predicted"/>
<sequence>MGNQKPPLLLTAHTTRSVAPLAPNLRSCECCTRVQVLGEGAAQWCECGVLPLYLIRVHVSPARVIAAQPWLPNPRSGV</sequence>
<dbReference type="AlphaFoldDB" id="A0A6A5SWX1"/>
<evidence type="ECO:0000313" key="1">
    <source>
        <dbReference type="EMBL" id="KAF1944242.1"/>
    </source>
</evidence>
<keyword evidence="2" id="KW-1185">Reference proteome</keyword>
<accession>A0A6A5SWX1</accession>
<protein>
    <submittedName>
        <fullName evidence="1">Uncharacterized protein</fullName>
    </submittedName>
</protein>
<dbReference type="EMBL" id="ML976018">
    <property type="protein sequence ID" value="KAF1944242.1"/>
    <property type="molecule type" value="Genomic_DNA"/>
</dbReference>
<name>A0A6A5SWX1_9PLEO</name>